<dbReference type="EMBL" id="CAJNOR010000546">
    <property type="protein sequence ID" value="CAF0944112.1"/>
    <property type="molecule type" value="Genomic_DNA"/>
</dbReference>
<feature type="domain" description="IF rod" evidence="5">
    <location>
        <begin position="51"/>
        <end position="410"/>
    </location>
</feature>
<feature type="compositionally biased region" description="Low complexity" evidence="4">
    <location>
        <begin position="783"/>
        <end position="805"/>
    </location>
</feature>
<feature type="region of interest" description="Disordered" evidence="4">
    <location>
        <begin position="523"/>
        <end position="551"/>
    </location>
</feature>
<feature type="region of interest" description="Disordered" evidence="4">
    <location>
        <begin position="701"/>
        <end position="723"/>
    </location>
</feature>
<dbReference type="GO" id="GO:0090435">
    <property type="term" value="P:protein localization to nuclear envelope"/>
    <property type="evidence" value="ECO:0007669"/>
    <property type="project" value="TreeGrafter"/>
</dbReference>
<evidence type="ECO:0000256" key="3">
    <source>
        <dbReference type="SAM" id="Coils"/>
    </source>
</evidence>
<dbReference type="PANTHER" id="PTHR45721">
    <property type="entry name" value="LAMIN DM0-RELATED"/>
    <property type="match status" value="1"/>
</dbReference>
<evidence type="ECO:0000256" key="2">
    <source>
        <dbReference type="ARBA" id="ARBA00023054"/>
    </source>
</evidence>
<accession>A0A814CSI1</accession>
<reference evidence="6" key="1">
    <citation type="submission" date="2021-02" db="EMBL/GenBank/DDBJ databases">
        <authorList>
            <person name="Nowell W R."/>
        </authorList>
    </citation>
    <scope>NUCLEOTIDE SEQUENCE</scope>
</reference>
<keyword evidence="7" id="KW-1185">Reference proteome</keyword>
<feature type="region of interest" description="Disordered" evidence="4">
    <location>
        <begin position="465"/>
        <end position="493"/>
    </location>
</feature>
<feature type="coiled-coil region" evidence="3">
    <location>
        <begin position="84"/>
        <end position="147"/>
    </location>
</feature>
<feature type="region of interest" description="Disordered" evidence="4">
    <location>
        <begin position="425"/>
        <end position="450"/>
    </location>
</feature>
<dbReference type="GO" id="GO:0051664">
    <property type="term" value="P:nuclear pore localization"/>
    <property type="evidence" value="ECO:0007669"/>
    <property type="project" value="TreeGrafter"/>
</dbReference>
<dbReference type="GO" id="GO:0031507">
    <property type="term" value="P:heterochromatin formation"/>
    <property type="evidence" value="ECO:0007669"/>
    <property type="project" value="TreeGrafter"/>
</dbReference>
<evidence type="ECO:0000313" key="6">
    <source>
        <dbReference type="EMBL" id="CAF0944112.1"/>
    </source>
</evidence>
<evidence type="ECO:0000256" key="1">
    <source>
        <dbReference type="ARBA" id="ARBA00022754"/>
    </source>
</evidence>
<organism evidence="6 7">
    <name type="scientific">Adineta ricciae</name>
    <name type="common">Rotifer</name>
    <dbReference type="NCBI Taxonomy" id="249248"/>
    <lineage>
        <taxon>Eukaryota</taxon>
        <taxon>Metazoa</taxon>
        <taxon>Spiralia</taxon>
        <taxon>Gnathifera</taxon>
        <taxon>Rotifera</taxon>
        <taxon>Eurotatoria</taxon>
        <taxon>Bdelloidea</taxon>
        <taxon>Adinetida</taxon>
        <taxon>Adinetidae</taxon>
        <taxon>Adineta</taxon>
    </lineage>
</organism>
<dbReference type="GO" id="GO:0005652">
    <property type="term" value="C:nuclear lamina"/>
    <property type="evidence" value="ECO:0007669"/>
    <property type="project" value="TreeGrafter"/>
</dbReference>
<name>A0A814CSI1_ADIRI</name>
<feature type="region of interest" description="Disordered" evidence="4">
    <location>
        <begin position="1"/>
        <end position="31"/>
    </location>
</feature>
<dbReference type="InterPro" id="IPR039008">
    <property type="entry name" value="IF_rod_dom"/>
</dbReference>
<dbReference type="GO" id="GO:0007097">
    <property type="term" value="P:nuclear migration"/>
    <property type="evidence" value="ECO:0007669"/>
    <property type="project" value="TreeGrafter"/>
</dbReference>
<feature type="compositionally biased region" description="Low complexity" evidence="4">
    <location>
        <begin position="524"/>
        <end position="537"/>
    </location>
</feature>
<sequence>MTESVITISPKTSPYHSPISTRHVSPSTSSATGSYMLATRHRNLNQQTVSNEKLQLRKLNDQFLSYIERVRLFETYNNCLTSHCEQIKAAQERTKTKLDLLKQEFDEYQQEKFARERKDIQLDNENIKDVEKQVDDVKTKEKFLQHEHDLNRQQIIDLQQQFIALQSKTEKLRFDYENINDDSNHYRRQISYYQLLKSSILDEISHQRDINQRVQLEVDDLKIQKQIAIQSHEADAQAIEIHNDNMVYDLATNFRFDGVGKNPLTQMLNEIREEYKTRDNDMREELHRKYLLEYNQHIKRQVDQNLLDTNREDIERRHLSNELNSLNDHRTLLQQKLTLIHEHYKQLELNFERELNRQKSMQEKYERQINDLRGSVKEYQTLLSTSTLVLQPTIEAEVNKYRQLLEGSDQQLGLRQLIHMPNKIEHSPSINRPTTPPYPPPPLVQRSPSPMNKLESVSALLLIPSRTRQNSNSEASYETAPISQSSTPTTNNQQYLTFESVNDKLSHTDYDTDNDQSQTIQYMSGRSSRLTSTTDSTPLAMTPTNQESLPPLPFTDLANQNETIVEISFDTSQAEGMVNRWRNTNFDCIDTSYFYIGVINQTLPFVPMNVIPQTDMDERKDIISDEQQSPLISTLEKREESEPAVVVEPTIITSSQIIIPITVDVDFKPTEESNDTKTVSQSLSLDIYLLLAQISPVTPTVSIDEQSKSSVSPNNVSDSTRTESTAAVEIPLSALPATNPLAKLMLPNAAPFVPSSNGTNNQPVSPVFIPISSMNNDALPFVPSQQQPATSQQQWNGTNTRSGSGSNAGGNRRGQLGGGNFHHGGGNQRSGGGGNWHQSGGGGHQKQRRGMK</sequence>
<dbReference type="GO" id="GO:0006998">
    <property type="term" value="P:nuclear envelope organization"/>
    <property type="evidence" value="ECO:0007669"/>
    <property type="project" value="TreeGrafter"/>
</dbReference>
<feature type="compositionally biased region" description="Polar residues" evidence="4">
    <location>
        <begin position="466"/>
        <end position="493"/>
    </location>
</feature>
<comment type="caution">
    <text evidence="6">The sequence shown here is derived from an EMBL/GenBank/DDBJ whole genome shotgun (WGS) entry which is preliminary data.</text>
</comment>
<dbReference type="Pfam" id="PF00038">
    <property type="entry name" value="Filament"/>
    <property type="match status" value="1"/>
</dbReference>
<evidence type="ECO:0000256" key="4">
    <source>
        <dbReference type="SAM" id="MobiDB-lite"/>
    </source>
</evidence>
<dbReference type="PANTHER" id="PTHR45721:SF12">
    <property type="entry name" value="INTERMEDIATE FILAMENT PROTEIN IFA-1"/>
    <property type="match status" value="1"/>
</dbReference>
<dbReference type="AlphaFoldDB" id="A0A814CSI1"/>
<feature type="coiled-coil region" evidence="3">
    <location>
        <begin position="316"/>
        <end position="382"/>
    </location>
</feature>
<dbReference type="GO" id="GO:0005200">
    <property type="term" value="F:structural constituent of cytoskeleton"/>
    <property type="evidence" value="ECO:0007669"/>
    <property type="project" value="TreeGrafter"/>
</dbReference>
<dbReference type="SUPFAM" id="SSF64593">
    <property type="entry name" value="Intermediate filament protein, coiled coil region"/>
    <property type="match status" value="1"/>
</dbReference>
<evidence type="ECO:0000259" key="5">
    <source>
        <dbReference type="Pfam" id="PF00038"/>
    </source>
</evidence>
<feature type="region of interest" description="Disordered" evidence="4">
    <location>
        <begin position="778"/>
        <end position="852"/>
    </location>
</feature>
<dbReference type="GO" id="GO:0005882">
    <property type="term" value="C:intermediate filament"/>
    <property type="evidence" value="ECO:0007669"/>
    <property type="project" value="UniProtKB-KW"/>
</dbReference>
<gene>
    <name evidence="6" type="ORF">XAT740_LOCUS10286</name>
</gene>
<keyword evidence="2 3" id="KW-0175">Coiled coil</keyword>
<feature type="compositionally biased region" description="Gly residues" evidence="4">
    <location>
        <begin position="806"/>
        <end position="844"/>
    </location>
</feature>
<keyword evidence="1" id="KW-0403">Intermediate filament</keyword>
<proteinExistence type="predicted"/>
<protein>
    <recommendedName>
        <fullName evidence="5">IF rod domain-containing protein</fullName>
    </recommendedName>
</protein>
<evidence type="ECO:0000313" key="7">
    <source>
        <dbReference type="Proteomes" id="UP000663828"/>
    </source>
</evidence>
<feature type="compositionally biased region" description="Pro residues" evidence="4">
    <location>
        <begin position="434"/>
        <end position="443"/>
    </location>
</feature>
<dbReference type="Proteomes" id="UP000663828">
    <property type="component" value="Unassembled WGS sequence"/>
</dbReference>